<dbReference type="Proteomes" id="UP000198854">
    <property type="component" value="Unassembled WGS sequence"/>
</dbReference>
<dbReference type="EMBL" id="FNDD01000073">
    <property type="protein sequence ID" value="SDI12268.1"/>
    <property type="molecule type" value="Genomic_DNA"/>
</dbReference>
<dbReference type="Pfam" id="PF20454">
    <property type="entry name" value="GpA_nuclease"/>
    <property type="match status" value="1"/>
</dbReference>
<dbReference type="OrthoDB" id="5181253at2"/>
<dbReference type="Pfam" id="PF05876">
    <property type="entry name" value="GpA_ATPase"/>
    <property type="match status" value="1"/>
</dbReference>
<dbReference type="InterPro" id="IPR046453">
    <property type="entry name" value="GpA_ATPase"/>
</dbReference>
<dbReference type="GO" id="GO:0004519">
    <property type="term" value="F:endonuclease activity"/>
    <property type="evidence" value="ECO:0007669"/>
    <property type="project" value="InterPro"/>
</dbReference>
<dbReference type="RefSeq" id="WP_143015703.1">
    <property type="nucleotide sequence ID" value="NZ_FNDD01000073.1"/>
</dbReference>
<keyword evidence="4" id="KW-1185">Reference proteome</keyword>
<dbReference type="GO" id="GO:0016887">
    <property type="term" value="F:ATP hydrolysis activity"/>
    <property type="evidence" value="ECO:0007669"/>
    <property type="project" value="InterPro"/>
</dbReference>
<organism evidence="3 4">
    <name type="scientific">Vibrio xiamenensis</name>
    <dbReference type="NCBI Taxonomy" id="861298"/>
    <lineage>
        <taxon>Bacteria</taxon>
        <taxon>Pseudomonadati</taxon>
        <taxon>Pseudomonadota</taxon>
        <taxon>Gammaproteobacteria</taxon>
        <taxon>Vibrionales</taxon>
        <taxon>Vibrionaceae</taxon>
        <taxon>Vibrio</taxon>
    </lineage>
</organism>
<feature type="domain" description="Phage terminase large subunit GpA ATPase" evidence="1">
    <location>
        <begin position="1"/>
        <end position="136"/>
    </location>
</feature>
<accession>A0A1G8I030</accession>
<gene>
    <name evidence="3" type="ORF">SAMN04488136_1731</name>
</gene>
<evidence type="ECO:0000313" key="4">
    <source>
        <dbReference type="Proteomes" id="UP000198854"/>
    </source>
</evidence>
<evidence type="ECO:0000259" key="1">
    <source>
        <dbReference type="Pfam" id="PF05876"/>
    </source>
</evidence>
<feature type="domain" description="Terminase large subunit GpA endonuclease" evidence="2">
    <location>
        <begin position="178"/>
        <end position="452"/>
    </location>
</feature>
<dbReference type="STRING" id="861298.SAMN04488136_1731"/>
<reference evidence="3 4" key="1">
    <citation type="submission" date="2016-10" db="EMBL/GenBank/DDBJ databases">
        <authorList>
            <person name="de Groot N.N."/>
        </authorList>
    </citation>
    <scope>NUCLEOTIDE SEQUENCE [LARGE SCALE GENOMIC DNA]</scope>
    <source>
        <strain evidence="3 4">CGMCC 1.10228</strain>
    </source>
</reference>
<sequence>NMRRITKTALFGDEVDGWDWELGKEGDPISLARTRLEGAAFPMERWGTTPTNSGESHIEKLMAEMELTFRFYLPCPHCGHEQVLEWGSPDTKHGFKWDNSKPTTEAKARSAHYVCCGCEEAIYYRHLNKMQLNGRWKAEDFTWTKDGLDFFDIDDNPVPTPVSVGIHCWAGYNTKMTDGWVGLVREFLNKKSDPAKLKTFINLILGELWEGEYRDKLDWEVLHGRREIWWQGERETNPVHDRATVLTGGIDTQDDRVELFVWAWGAFEESWLVDHIVILGDLSNEITKEAVGQKLYNQYRKSNGEVMDVKLWGWDAMGHKTDDVYEMSRRHGVMWVVPFQGQNQYGKPIQSFPRKKSPKKVYLTKIGTDNSKALIYGRLNIAPKSNEATPSCIHFPVDERIAGDEFFKQLCSATKKLETRNGRRVWRWIKQYHPFDEALDGWVYAHAALRILIEKFGLVLNEPETKPVKKKLSMKELAERMK</sequence>
<evidence type="ECO:0000313" key="3">
    <source>
        <dbReference type="EMBL" id="SDI12268.1"/>
    </source>
</evidence>
<feature type="non-terminal residue" evidence="3">
    <location>
        <position position="1"/>
    </location>
</feature>
<dbReference type="AlphaFoldDB" id="A0A1G8I030"/>
<proteinExistence type="predicted"/>
<dbReference type="InterPro" id="IPR046454">
    <property type="entry name" value="GpA_endonuclease"/>
</dbReference>
<name>A0A1G8I030_9VIBR</name>
<evidence type="ECO:0000259" key="2">
    <source>
        <dbReference type="Pfam" id="PF20454"/>
    </source>
</evidence>
<protein>
    <submittedName>
        <fullName evidence="3">Phage terminase, large subunit GpA</fullName>
    </submittedName>
</protein>